<dbReference type="PANTHER" id="PTHR47704">
    <property type="entry name" value="POTASSIUM TRANSPORTER KIMA"/>
    <property type="match status" value="1"/>
</dbReference>
<feature type="transmembrane region" description="Helical" evidence="5">
    <location>
        <begin position="174"/>
        <end position="195"/>
    </location>
</feature>
<dbReference type="Proteomes" id="UP000199309">
    <property type="component" value="Unassembled WGS sequence"/>
</dbReference>
<dbReference type="Pfam" id="PF13520">
    <property type="entry name" value="AA_permease_2"/>
    <property type="match status" value="1"/>
</dbReference>
<dbReference type="GO" id="GO:0022857">
    <property type="term" value="F:transmembrane transporter activity"/>
    <property type="evidence" value="ECO:0007669"/>
    <property type="project" value="InterPro"/>
</dbReference>
<evidence type="ECO:0000256" key="5">
    <source>
        <dbReference type="SAM" id="Phobius"/>
    </source>
</evidence>
<feature type="transmembrane region" description="Helical" evidence="5">
    <location>
        <begin position="144"/>
        <end position="162"/>
    </location>
</feature>
<dbReference type="PANTHER" id="PTHR47704:SF1">
    <property type="entry name" value="POTASSIUM TRANSPORTER KIMA"/>
    <property type="match status" value="1"/>
</dbReference>
<dbReference type="Gene3D" id="1.20.1740.10">
    <property type="entry name" value="Amino acid/polyamine transporter I"/>
    <property type="match status" value="1"/>
</dbReference>
<feature type="transmembrane region" description="Helical" evidence="5">
    <location>
        <begin position="432"/>
        <end position="451"/>
    </location>
</feature>
<name>A0A1G9WRE5_9FIRM</name>
<dbReference type="InterPro" id="IPR002293">
    <property type="entry name" value="AA/rel_permease1"/>
</dbReference>
<feature type="transmembrane region" description="Helical" evidence="5">
    <location>
        <begin position="60"/>
        <end position="82"/>
    </location>
</feature>
<reference evidence="6 7" key="1">
    <citation type="submission" date="2016-10" db="EMBL/GenBank/DDBJ databases">
        <authorList>
            <person name="de Groot N.N."/>
        </authorList>
    </citation>
    <scope>NUCLEOTIDE SEQUENCE [LARGE SCALE GENOMIC DNA]</scope>
    <source>
        <strain evidence="6 7">DSM 16981</strain>
    </source>
</reference>
<proteinExistence type="predicted"/>
<comment type="subcellular location">
    <subcellularLocation>
        <location evidence="1">Membrane</location>
        <topology evidence="1">Multi-pass membrane protein</topology>
    </subcellularLocation>
</comment>
<dbReference type="AlphaFoldDB" id="A0A1G9WRE5"/>
<feature type="transmembrane region" description="Helical" evidence="5">
    <location>
        <begin position="348"/>
        <end position="368"/>
    </location>
</feature>
<evidence type="ECO:0000313" key="7">
    <source>
        <dbReference type="Proteomes" id="UP000199309"/>
    </source>
</evidence>
<dbReference type="OrthoDB" id="9759676at2"/>
<dbReference type="STRING" id="349095.SAMN05660299_01683"/>
<evidence type="ECO:0000256" key="4">
    <source>
        <dbReference type="ARBA" id="ARBA00023136"/>
    </source>
</evidence>
<accession>A0A1G9WRE5</accession>
<gene>
    <name evidence="6" type="ORF">SAMN05660299_01683</name>
</gene>
<feature type="transmembrane region" description="Helical" evidence="5">
    <location>
        <begin position="215"/>
        <end position="238"/>
    </location>
</feature>
<feature type="transmembrane region" description="Helical" evidence="5">
    <location>
        <begin position="258"/>
        <end position="280"/>
    </location>
</feature>
<dbReference type="RefSeq" id="WP_091650542.1">
    <property type="nucleotide sequence ID" value="NZ_FNHQ01000015.1"/>
</dbReference>
<evidence type="ECO:0000256" key="2">
    <source>
        <dbReference type="ARBA" id="ARBA00022692"/>
    </source>
</evidence>
<feature type="transmembrane region" description="Helical" evidence="5">
    <location>
        <begin position="103"/>
        <end position="132"/>
    </location>
</feature>
<organism evidence="6 7">
    <name type="scientific">Megasphaera paucivorans</name>
    <dbReference type="NCBI Taxonomy" id="349095"/>
    <lineage>
        <taxon>Bacteria</taxon>
        <taxon>Bacillati</taxon>
        <taxon>Bacillota</taxon>
        <taxon>Negativicutes</taxon>
        <taxon>Veillonellales</taxon>
        <taxon>Veillonellaceae</taxon>
        <taxon>Megasphaera</taxon>
    </lineage>
</organism>
<dbReference type="InterPro" id="IPR053153">
    <property type="entry name" value="APC_K+_Transporter"/>
</dbReference>
<dbReference type="GO" id="GO:0016020">
    <property type="term" value="C:membrane"/>
    <property type="evidence" value="ECO:0007669"/>
    <property type="project" value="UniProtKB-SubCell"/>
</dbReference>
<protein>
    <submittedName>
        <fullName evidence="6">Amino acid/polyamine/organocation transporter, APC superfamily</fullName>
    </submittedName>
</protein>
<evidence type="ECO:0000256" key="3">
    <source>
        <dbReference type="ARBA" id="ARBA00022989"/>
    </source>
</evidence>
<feature type="transmembrane region" description="Helical" evidence="5">
    <location>
        <begin position="374"/>
        <end position="394"/>
    </location>
</feature>
<feature type="transmembrane region" description="Helical" evidence="5">
    <location>
        <begin position="406"/>
        <end position="426"/>
    </location>
</feature>
<keyword evidence="3 5" id="KW-1133">Transmembrane helix</keyword>
<dbReference type="EMBL" id="FNHQ01000015">
    <property type="protein sequence ID" value="SDM87007.1"/>
    <property type="molecule type" value="Genomic_DNA"/>
</dbReference>
<feature type="transmembrane region" description="Helical" evidence="5">
    <location>
        <begin position="300"/>
        <end position="321"/>
    </location>
</feature>
<evidence type="ECO:0000256" key="1">
    <source>
        <dbReference type="ARBA" id="ARBA00004141"/>
    </source>
</evidence>
<sequence length="617" mass="67815">MFKTLYRMMIGKPLDSHEAEGERIPKWKALPIFSSDALSSVGYGPEQIALVLAAVPALGLYSYFGAVVIAIIILLGVVALSYSQVIKANPGGGGSYAIAMKYLGVYPALTAGAALFSDYILTVAVSICSGTAALTSAFPILAPYHIYVDLFVLVGVLMIFNLRGVKEASTAFVWPTYIFLAAMFTTILGGLYQVFIVGVMPQEAVVQSSEPLTGVTVLLLLRAFANGCSSMTGVEAIADGVPLFKAPQERNAMITTGIMACILACMLGGIGYLFIYFHLLPIEGVTLMSVLVEEVFGRGVMFYFIQLATMVILYLAANTAFNGLPPLLSFMARDGYVPRYLGDRGERLSFSNGIVLLTLAAAILIVVFEGSVEHLISLYAVGVFLSFTIAQSAMVMHWKTSKEKNWWIYVCINGLGAVVTACVVIIVLITKFIYGAWIVCLLIPALVYMYLKIHHHYENVREQLLLTPEAYQTYMKVEAGRNLIIIPVASPTQAVAKAIYYAKATLGPDDKIYAVHVCTDEIKGEKVKQLWQRLEPSIEMVLIPSPYRQLSSPLVTFIRRLRKAKSPNDVITVLIPEFETKKIWHRLLHNQSGMILRARMLNYVDVVVVTVPFKFTK</sequence>
<keyword evidence="2 5" id="KW-0812">Transmembrane</keyword>
<keyword evidence="4 5" id="KW-0472">Membrane</keyword>
<evidence type="ECO:0000313" key="6">
    <source>
        <dbReference type="EMBL" id="SDM87007.1"/>
    </source>
</evidence>
<keyword evidence="7" id="KW-1185">Reference proteome</keyword>